<feature type="domain" description="Pyruvate carboxyltransferase" evidence="9">
    <location>
        <begin position="5"/>
        <end position="269"/>
    </location>
</feature>
<evidence type="ECO:0000256" key="1">
    <source>
        <dbReference type="ARBA" id="ARBA00004743"/>
    </source>
</evidence>
<dbReference type="Pfam" id="PF00682">
    <property type="entry name" value="HMGL-like"/>
    <property type="match status" value="1"/>
</dbReference>
<dbReference type="InterPro" id="IPR013785">
    <property type="entry name" value="Aldolase_TIM"/>
</dbReference>
<evidence type="ECO:0000256" key="4">
    <source>
        <dbReference type="ARBA" id="ARBA00022605"/>
    </source>
</evidence>
<dbReference type="InterPro" id="IPR036230">
    <property type="entry name" value="LeuA_allosteric_dom_sf"/>
</dbReference>
<dbReference type="GO" id="GO:0003852">
    <property type="term" value="F:2-isopropylmalate synthase activity"/>
    <property type="evidence" value="ECO:0007669"/>
    <property type="project" value="InterPro"/>
</dbReference>
<dbReference type="GO" id="GO:0009098">
    <property type="term" value="P:L-leucine biosynthetic process"/>
    <property type="evidence" value="ECO:0007669"/>
    <property type="project" value="InterPro"/>
</dbReference>
<dbReference type="InterPro" id="IPR002034">
    <property type="entry name" value="AIPM/Hcit_synth_CS"/>
</dbReference>
<dbReference type="NCBIfam" id="TIGR00977">
    <property type="entry name" value="citramal_synth"/>
    <property type="match status" value="1"/>
</dbReference>
<evidence type="ECO:0000256" key="8">
    <source>
        <dbReference type="ARBA" id="ARBA00034330"/>
    </source>
</evidence>
<dbReference type="InterPro" id="IPR000891">
    <property type="entry name" value="PYR_CT"/>
</dbReference>
<evidence type="ECO:0000256" key="6">
    <source>
        <dbReference type="ARBA" id="ARBA00022679"/>
    </source>
</evidence>
<reference evidence="10" key="1">
    <citation type="submission" date="2018-05" db="EMBL/GenBank/DDBJ databases">
        <authorList>
            <person name="Lanie J.A."/>
            <person name="Ng W.-L."/>
            <person name="Kazmierczak K.M."/>
            <person name="Andrzejewski T.M."/>
            <person name="Davidsen T.M."/>
            <person name="Wayne K.J."/>
            <person name="Tettelin H."/>
            <person name="Glass J.I."/>
            <person name="Rusch D."/>
            <person name="Podicherti R."/>
            <person name="Tsui H.-C.T."/>
            <person name="Winkler M.E."/>
        </authorList>
    </citation>
    <scope>NUCLEOTIDE SEQUENCE</scope>
</reference>
<protein>
    <recommendedName>
        <fullName evidence="3">(R)-citramalate synthase</fullName>
        <ecNumber evidence="8">2.3.3.21</ecNumber>
    </recommendedName>
</protein>
<dbReference type="Pfam" id="PF22617">
    <property type="entry name" value="HCS_D2"/>
    <property type="match status" value="1"/>
</dbReference>
<dbReference type="EMBL" id="UINC01001256">
    <property type="protein sequence ID" value="SUZ75725.1"/>
    <property type="molecule type" value="Genomic_DNA"/>
</dbReference>
<dbReference type="PANTHER" id="PTHR43538">
    <property type="entry name" value="ALPHA-IPM SYNTHASE/HOMOCITRATE SYNTHASE"/>
    <property type="match status" value="1"/>
</dbReference>
<accession>A0A381Q8Q4</accession>
<dbReference type="AlphaFoldDB" id="A0A381Q8Q4"/>
<comment type="pathway">
    <text evidence="1">Amino-acid biosynthesis; L-isoleucine biosynthesis; 2-oxobutanoate from pyruvate: step 1/3.</text>
</comment>
<dbReference type="InterPro" id="IPR005675">
    <property type="entry name" value="Citramal_synthase"/>
</dbReference>
<dbReference type="InterPro" id="IPR054691">
    <property type="entry name" value="LeuA/HCS_post-cat"/>
</dbReference>
<dbReference type="PROSITE" id="PS00815">
    <property type="entry name" value="AIPM_HOMOCIT_SYNTH_1"/>
    <property type="match status" value="1"/>
</dbReference>
<keyword evidence="4" id="KW-0028">Amino-acid biosynthesis</keyword>
<comment type="similarity">
    <text evidence="2">Belongs to the alpha-IPM synthase/homocitrate synthase family.</text>
</comment>
<dbReference type="CDD" id="cd07941">
    <property type="entry name" value="DRE_TIM_LeuA3"/>
    <property type="match status" value="1"/>
</dbReference>
<keyword evidence="6" id="KW-0808">Transferase</keyword>
<dbReference type="GO" id="GO:0043714">
    <property type="term" value="F:(R)-citramalate synthase activity"/>
    <property type="evidence" value="ECO:0007669"/>
    <property type="project" value="UniProtKB-EC"/>
</dbReference>
<evidence type="ECO:0000256" key="3">
    <source>
        <dbReference type="ARBA" id="ARBA00022325"/>
    </source>
</evidence>
<keyword evidence="5" id="KW-0412">Isoleucine biosynthesis</keyword>
<dbReference type="PROSITE" id="PS50991">
    <property type="entry name" value="PYR_CT"/>
    <property type="match status" value="1"/>
</dbReference>
<evidence type="ECO:0000259" key="9">
    <source>
        <dbReference type="PROSITE" id="PS50991"/>
    </source>
</evidence>
<evidence type="ECO:0000256" key="2">
    <source>
        <dbReference type="ARBA" id="ARBA00006154"/>
    </source>
</evidence>
<dbReference type="Pfam" id="PF08502">
    <property type="entry name" value="LeuA_dimer"/>
    <property type="match status" value="1"/>
</dbReference>
<dbReference type="GO" id="GO:0009097">
    <property type="term" value="P:isoleucine biosynthetic process"/>
    <property type="evidence" value="ECO:0007669"/>
    <property type="project" value="UniProtKB-UniPathway"/>
</dbReference>
<dbReference type="Gene3D" id="3.20.20.70">
    <property type="entry name" value="Aldolase class I"/>
    <property type="match status" value="1"/>
</dbReference>
<dbReference type="SUPFAM" id="SSF110921">
    <property type="entry name" value="2-isopropylmalate synthase LeuA, allosteric (dimerisation) domain"/>
    <property type="match status" value="1"/>
</dbReference>
<keyword evidence="7" id="KW-0100">Branched-chain amino acid biosynthesis</keyword>
<dbReference type="Gene3D" id="1.10.238.260">
    <property type="match status" value="1"/>
</dbReference>
<name>A0A381Q8Q4_9ZZZZ</name>
<evidence type="ECO:0000313" key="10">
    <source>
        <dbReference type="EMBL" id="SUZ75725.1"/>
    </source>
</evidence>
<dbReference type="SMART" id="SM00917">
    <property type="entry name" value="LeuA_dimer"/>
    <property type="match status" value="1"/>
</dbReference>
<dbReference type="SUPFAM" id="SSF51569">
    <property type="entry name" value="Aldolase"/>
    <property type="match status" value="1"/>
</dbReference>
<dbReference type="InterPro" id="IPR013709">
    <property type="entry name" value="2-isopropylmalate_synth_dimer"/>
</dbReference>
<organism evidence="10">
    <name type="scientific">marine metagenome</name>
    <dbReference type="NCBI Taxonomy" id="408172"/>
    <lineage>
        <taxon>unclassified sequences</taxon>
        <taxon>metagenomes</taxon>
        <taxon>ecological metagenomes</taxon>
    </lineage>
</organism>
<gene>
    <name evidence="10" type="ORF">METZ01_LOCUS28579</name>
</gene>
<evidence type="ECO:0000256" key="7">
    <source>
        <dbReference type="ARBA" id="ARBA00023304"/>
    </source>
</evidence>
<proteinExistence type="inferred from homology"/>
<dbReference type="EC" id="2.3.3.21" evidence="8"/>
<dbReference type="Gene3D" id="3.30.160.270">
    <property type="match status" value="1"/>
</dbReference>
<evidence type="ECO:0000256" key="5">
    <source>
        <dbReference type="ARBA" id="ARBA00022624"/>
    </source>
</evidence>
<sequence length="542" mass="59145">MTNRVELYDTTLRDGTQQEGISLSVEDKLAITKRLDQLGIDVIEGGYAGANPKDDEYFHRVQSLNLKHAQVAAFGNTRRANGDVDKDPTLQALLGTNAPVITLVGKSSEYQVRDVLETSLEENLAMIADSVRYLKKKGRRVFFDAEHFFDGYKMNPDYSVQVLNVAMNAGAERLVLCDTNGGTLPNEVARIVSKVKEDLIGNPVIGIHSHNDTDTAVASAIAAVEAGAFQIQGCINGYGERTGNANMVSIIGNLNLKMGIKAVSDEQLKTLTEVSNFVSERANRRPFPFQPFVGSSAFSHKGGLHAAATQKSVQAYQHIEPSIVGNANDVIISELSGRGNVIHRIREMGLDEDLDDTDARKIVQYVKDQESKGFSYEGANASFDLVLRRALPNYEAPFELVDFMVIVENKRRSSFGTGWRNDGAEHPMLSEATVKVRVGNNIIHTAAEGDGPVGALDGALRKGLTDAYPELSAIRLTDYKVRVVNEGVGTGAAVRVVIESADDKNVWYTVGASTNILEASWLALTDSFEWWLFKNNMIATTG</sequence>
<dbReference type="PANTHER" id="PTHR43538:SF1">
    <property type="entry name" value="(R)-CITRAMALATE SYNTHASE"/>
    <property type="match status" value="1"/>
</dbReference>
<dbReference type="UniPathway" id="UPA00047">
    <property type="reaction ID" value="UER00066"/>
</dbReference>